<evidence type="ECO:0000256" key="6">
    <source>
        <dbReference type="PIRNR" id="PIRNR018300"/>
    </source>
</evidence>
<organism evidence="10 11">
    <name type="scientific">Nematostella vectensis</name>
    <name type="common">Starlet sea anemone</name>
    <dbReference type="NCBI Taxonomy" id="45351"/>
    <lineage>
        <taxon>Eukaryota</taxon>
        <taxon>Metazoa</taxon>
        <taxon>Cnidaria</taxon>
        <taxon>Anthozoa</taxon>
        <taxon>Hexacorallia</taxon>
        <taxon>Actiniaria</taxon>
        <taxon>Edwardsiidae</taxon>
        <taxon>Nematostella</taxon>
    </lineage>
</organism>
<dbReference type="HOGENOM" id="CLU_014923_3_1_1"/>
<dbReference type="PIRSF" id="PIRSF018300">
    <property type="entry name" value="DNA_pol_alph_2"/>
    <property type="match status" value="1"/>
</dbReference>
<evidence type="ECO:0000256" key="4">
    <source>
        <dbReference type="ARBA" id="ARBA00022705"/>
    </source>
</evidence>
<feature type="domain" description="DNA polymerase alpha subunit B N-terminal" evidence="8">
    <location>
        <begin position="5"/>
        <end position="69"/>
    </location>
</feature>
<gene>
    <name evidence="10" type="ORF">NEMVEDRAFT_v1g166478</name>
</gene>
<dbReference type="GO" id="GO:0005658">
    <property type="term" value="C:alpha DNA polymerase:primase complex"/>
    <property type="evidence" value="ECO:0000318"/>
    <property type="project" value="GO_Central"/>
</dbReference>
<sequence length="607" mass="67219">MVTDEEIEREFEEFSITIDDVGILDKLKEICSSCRLNASQLCEEWVAFSQALEDSDPTLATLEKFERKQTHEMNKRVQTQFTKIEANTKMHTKEDLDDLMSAEDDILDMYSTPANKGALKRAHTTPEMAVNKRHTSVSHTPGGVVPFSPASFSPAAATPSLKYGSRHNAGDVVCSTNPSSRQGTKWQGTGADIKVTYADEKIALHKNFKYMFQKQVDKENVLNEMIDEMAEKLKIQHGIEEYAHTTSPSQGEVTVVGRICCDAVGKLNASSVMLEGSQDQSQGRQVKLDLTKVQQFALFPGQVVAARGINSTGSKLVVNQLYEGVKLPFYASLDRNGENLSNSKDPFVVVVAAGPYTTSDSLMYEPLADLIRMVQKNKPDLLILLGPFVDSKHEKIENVDLDETFESLFKRQVDLITQATERQGTTVVFAPSQRDVHHDFVFPQPPFRKDTHAMDHKNIHFVSDPCTLLVGNVTIGLTSTDVLLNLGSEETACPPGSSDRLGRLVKHILHQHSFYPLNPPNEEVNVDYERLSHHGTLPCSPDLLVLPSDLRYFTKNILGSLCVNPGRLAKGQVGGTYARILIQPDSSHTDASVSHIISKSVAEVVRI</sequence>
<dbReference type="GO" id="GO:0003677">
    <property type="term" value="F:DNA binding"/>
    <property type="evidence" value="ECO:0007669"/>
    <property type="project" value="InterPro"/>
</dbReference>
<dbReference type="PANTHER" id="PTHR23061:SF12">
    <property type="entry name" value="DNA POLYMERASE ALPHA SUBUNIT B"/>
    <property type="match status" value="1"/>
</dbReference>
<dbReference type="FunFam" id="3.60.21.60:FF:000003">
    <property type="entry name" value="DNA polymerase alpha subunit B"/>
    <property type="match status" value="1"/>
</dbReference>
<dbReference type="FunFam" id="3.60.21.60:FF:000004">
    <property type="entry name" value="DNA polymerase alpha subunit B"/>
    <property type="match status" value="1"/>
</dbReference>
<evidence type="ECO:0000313" key="10">
    <source>
        <dbReference type="EMBL" id="EDO41269.1"/>
    </source>
</evidence>
<dbReference type="OMA" id="PFLDIEH"/>
<proteinExistence type="inferred from homology"/>
<evidence type="ECO:0000259" key="9">
    <source>
        <dbReference type="Pfam" id="PF22062"/>
    </source>
</evidence>
<evidence type="ECO:0000259" key="8">
    <source>
        <dbReference type="Pfam" id="PF08418"/>
    </source>
</evidence>
<dbReference type="Proteomes" id="UP000001593">
    <property type="component" value="Unassembled WGS sequence"/>
</dbReference>
<dbReference type="InterPro" id="IPR043034">
    <property type="entry name" value="DNA_pol_alpha_B_N_sf"/>
</dbReference>
<dbReference type="InterPro" id="IPR016722">
    <property type="entry name" value="DNA_pol_alpha_bsu"/>
</dbReference>
<evidence type="ECO:0000259" key="7">
    <source>
        <dbReference type="Pfam" id="PF04042"/>
    </source>
</evidence>
<dbReference type="InterPro" id="IPR007185">
    <property type="entry name" value="DNA_pol_a/d/e_bsu"/>
</dbReference>
<feature type="domain" description="DNA polymerase alpha/delta/epsilon subunit B" evidence="7">
    <location>
        <begin position="349"/>
        <end position="555"/>
    </location>
</feature>
<evidence type="ECO:0000313" key="11">
    <source>
        <dbReference type="Proteomes" id="UP000001593"/>
    </source>
</evidence>
<evidence type="ECO:0000256" key="5">
    <source>
        <dbReference type="ARBA" id="ARBA00023242"/>
    </source>
</evidence>
<dbReference type="Pfam" id="PF22062">
    <property type="entry name" value="OB_DPOA2"/>
    <property type="match status" value="1"/>
</dbReference>
<dbReference type="InterPro" id="IPR054300">
    <property type="entry name" value="OB_DPOA2"/>
</dbReference>
<comment type="similarity">
    <text evidence="2 6">Belongs to the DNA polymerase alpha subunit B family.</text>
</comment>
<accession>A7S4W9</accession>
<comment type="function">
    <text evidence="6">Accessory subunit of the DNA polymerase alpha complex (also known as the alpha DNA polymerase-primase complex) which plays an essential role in the initiation of DNA synthesis.</text>
</comment>
<feature type="domain" description="DNA polymerase alpha subunit B OB" evidence="9">
    <location>
        <begin position="220"/>
        <end position="324"/>
    </location>
</feature>
<dbReference type="STRING" id="45351.A7S4W9"/>
<dbReference type="PhylomeDB" id="A7S4W9"/>
<evidence type="ECO:0000256" key="3">
    <source>
        <dbReference type="ARBA" id="ARBA00018596"/>
    </source>
</evidence>
<name>A7S4W9_NEMVE</name>
<dbReference type="GO" id="GO:0006270">
    <property type="term" value="P:DNA replication initiation"/>
    <property type="evidence" value="ECO:0000318"/>
    <property type="project" value="GO_Central"/>
</dbReference>
<keyword evidence="5 6" id="KW-0539">Nucleus</keyword>
<dbReference type="Gene3D" id="3.60.21.60">
    <property type="match status" value="2"/>
</dbReference>
<evidence type="ECO:0000256" key="1">
    <source>
        <dbReference type="ARBA" id="ARBA00004123"/>
    </source>
</evidence>
<evidence type="ECO:0000256" key="2">
    <source>
        <dbReference type="ARBA" id="ARBA00007299"/>
    </source>
</evidence>
<dbReference type="InParanoid" id="A7S4W9"/>
<dbReference type="eggNOG" id="KOG1625">
    <property type="taxonomic scope" value="Eukaryota"/>
</dbReference>
<dbReference type="AlphaFoldDB" id="A7S4W9"/>
<keyword evidence="11" id="KW-1185">Reference proteome</keyword>
<keyword evidence="4 6" id="KW-0235">DNA replication</keyword>
<dbReference type="EMBL" id="DS469580">
    <property type="protein sequence ID" value="EDO41269.1"/>
    <property type="molecule type" value="Genomic_DNA"/>
</dbReference>
<comment type="subcellular location">
    <subcellularLocation>
        <location evidence="1 6">Nucleus</location>
    </subcellularLocation>
</comment>
<dbReference type="PANTHER" id="PTHR23061">
    <property type="entry name" value="DNA POLYMERASE 2 ALPHA 70 KDA SUBUNIT"/>
    <property type="match status" value="1"/>
</dbReference>
<dbReference type="Gene3D" id="1.10.8.530">
    <property type="entry name" value="DNA polymerase alpha-primase, subunit B, N-terminal domain"/>
    <property type="match status" value="1"/>
</dbReference>
<dbReference type="Pfam" id="PF04042">
    <property type="entry name" value="DNA_pol_E_B"/>
    <property type="match status" value="1"/>
</dbReference>
<dbReference type="InterPro" id="IPR013627">
    <property type="entry name" value="Pol_alpha_B_N"/>
</dbReference>
<reference evidence="10 11" key="1">
    <citation type="journal article" date="2007" name="Science">
        <title>Sea anemone genome reveals ancestral eumetazoan gene repertoire and genomic organization.</title>
        <authorList>
            <person name="Putnam N.H."/>
            <person name="Srivastava M."/>
            <person name="Hellsten U."/>
            <person name="Dirks B."/>
            <person name="Chapman J."/>
            <person name="Salamov A."/>
            <person name="Terry A."/>
            <person name="Shapiro H."/>
            <person name="Lindquist E."/>
            <person name="Kapitonov V.V."/>
            <person name="Jurka J."/>
            <person name="Genikhovich G."/>
            <person name="Grigoriev I.V."/>
            <person name="Lucas S.M."/>
            <person name="Steele R.E."/>
            <person name="Finnerty J.R."/>
            <person name="Technau U."/>
            <person name="Martindale M.Q."/>
            <person name="Rokhsar D.S."/>
        </authorList>
    </citation>
    <scope>NUCLEOTIDE SEQUENCE [LARGE SCALE GENOMIC DNA]</scope>
    <source>
        <strain evidence="11">CH2 X CH6</strain>
    </source>
</reference>
<protein>
    <recommendedName>
        <fullName evidence="3 6">DNA polymerase alpha subunit B</fullName>
    </recommendedName>
</protein>
<dbReference type="Pfam" id="PF08418">
    <property type="entry name" value="Pol_alpha_B_N"/>
    <property type="match status" value="1"/>
</dbReference>